<evidence type="ECO:0000313" key="7">
    <source>
        <dbReference type="Proteomes" id="UP001059252"/>
    </source>
</evidence>
<dbReference type="Proteomes" id="UP001059252">
    <property type="component" value="Chromosome"/>
</dbReference>
<evidence type="ECO:0000256" key="3">
    <source>
        <dbReference type="ARBA" id="ARBA00022989"/>
    </source>
</evidence>
<keyword evidence="2 5" id="KW-0812">Transmembrane</keyword>
<dbReference type="RefSeq" id="WP_258210665.1">
    <property type="nucleotide sequence ID" value="NZ_CP102734.1"/>
</dbReference>
<evidence type="ECO:0000256" key="5">
    <source>
        <dbReference type="SAM" id="Phobius"/>
    </source>
</evidence>
<comment type="subcellular location">
    <subcellularLocation>
        <location evidence="1">Membrane</location>
        <topology evidence="1">Multi-pass membrane protein</topology>
    </subcellularLocation>
</comment>
<organism evidence="6 7">
    <name type="scientific">Mycoplasma iguanae</name>
    <dbReference type="NCBI Taxonomy" id="292461"/>
    <lineage>
        <taxon>Bacteria</taxon>
        <taxon>Bacillati</taxon>
        <taxon>Mycoplasmatota</taxon>
        <taxon>Mollicutes</taxon>
        <taxon>Mycoplasmataceae</taxon>
        <taxon>Mycoplasma</taxon>
    </lineage>
</organism>
<sequence>MSTKIKKVKQITFLSIIIFIVGSTIGSGIFFKNKELNQMASGDLFLVIGTWIVAAFGILALGLALVEISSAQKTNSGFLEWVKTFTNKFLYKGTTNFIIWFYLPVSFFGLAIYAVSSFEDTGIQIKNANLVMVLSFLVFMWFAGTSLLSINFQNKQQWVFTILQIIPLIVLPLIGLFFSSLNEENTILHKVIQNKTTGLISKSKWLILIAGIPAITFAYDGFYLIFSMKEELAPKAKKKLGLSVVLGLVIITILYLILSISFAVGSNDGTHFGLSFGNSTIVLNIMNFLIGIGILSIINGFAMSSPFQIKSVMENGQINWLQKIGERLLGKFNLEKDEKNYYISWIFMILISVLTFIIFGLIATNYPLDTWDFDLYGTGTFVYSFADIIQNYLSLVIFLQIALAIIGGLFNRKTKKIPVEKKWYFIPSALIASFFYVITFIYVIIASIVDITGLAGADSTEAIIKFVVFSSIVLISYLIYPIQSLFSKSKKNRTNFKTITVKKSE</sequence>
<dbReference type="Gene3D" id="1.20.1740.10">
    <property type="entry name" value="Amino acid/polyamine transporter I"/>
    <property type="match status" value="1"/>
</dbReference>
<keyword evidence="3 5" id="KW-1133">Transmembrane helix</keyword>
<feature type="transmembrane region" description="Helical" evidence="5">
    <location>
        <begin position="12"/>
        <end position="32"/>
    </location>
</feature>
<evidence type="ECO:0000256" key="2">
    <source>
        <dbReference type="ARBA" id="ARBA00022692"/>
    </source>
</evidence>
<feature type="transmembrane region" description="Helical" evidence="5">
    <location>
        <begin position="240"/>
        <end position="261"/>
    </location>
</feature>
<accession>A0ABY5R858</accession>
<feature type="transmembrane region" description="Helical" evidence="5">
    <location>
        <begin position="341"/>
        <end position="368"/>
    </location>
</feature>
<evidence type="ECO:0000256" key="1">
    <source>
        <dbReference type="ARBA" id="ARBA00004141"/>
    </source>
</evidence>
<evidence type="ECO:0000313" key="6">
    <source>
        <dbReference type="EMBL" id="UVD81491.1"/>
    </source>
</evidence>
<dbReference type="EMBL" id="CP102734">
    <property type="protein sequence ID" value="UVD81491.1"/>
    <property type="molecule type" value="Genomic_DNA"/>
</dbReference>
<dbReference type="PANTHER" id="PTHR11785">
    <property type="entry name" value="AMINO ACID TRANSPORTER"/>
    <property type="match status" value="1"/>
</dbReference>
<dbReference type="InterPro" id="IPR050598">
    <property type="entry name" value="AminoAcid_Transporter"/>
</dbReference>
<feature type="transmembrane region" description="Helical" evidence="5">
    <location>
        <begin position="158"/>
        <end position="178"/>
    </location>
</feature>
<dbReference type="Pfam" id="PF13520">
    <property type="entry name" value="AA_permease_2"/>
    <property type="match status" value="1"/>
</dbReference>
<feature type="transmembrane region" description="Helical" evidence="5">
    <location>
        <begin position="97"/>
        <end position="116"/>
    </location>
</feature>
<keyword evidence="4 5" id="KW-0472">Membrane</keyword>
<feature type="transmembrane region" description="Helical" evidence="5">
    <location>
        <begin position="44"/>
        <end position="66"/>
    </location>
</feature>
<feature type="transmembrane region" description="Helical" evidence="5">
    <location>
        <begin position="281"/>
        <end position="303"/>
    </location>
</feature>
<dbReference type="PIRSF" id="PIRSF006060">
    <property type="entry name" value="AA_transporter"/>
    <property type="match status" value="1"/>
</dbReference>
<feature type="transmembrane region" description="Helical" evidence="5">
    <location>
        <begin position="388"/>
        <end position="411"/>
    </location>
</feature>
<dbReference type="InterPro" id="IPR002293">
    <property type="entry name" value="AA/rel_permease1"/>
</dbReference>
<name>A0ABY5R858_9MOLU</name>
<feature type="transmembrane region" description="Helical" evidence="5">
    <location>
        <begin position="462"/>
        <end position="480"/>
    </location>
</feature>
<gene>
    <name evidence="6" type="ORF">NV226_02015</name>
</gene>
<keyword evidence="7" id="KW-1185">Reference proteome</keyword>
<reference evidence="6" key="1">
    <citation type="submission" date="2022-08" db="EMBL/GenBank/DDBJ databases">
        <title>Complete genome of Mycoplasma iguanae type strain 2327.</title>
        <authorList>
            <person name="Spergser J."/>
        </authorList>
    </citation>
    <scope>NUCLEOTIDE SEQUENCE</scope>
    <source>
        <strain evidence="6">2327</strain>
    </source>
</reference>
<feature type="transmembrane region" description="Helical" evidence="5">
    <location>
        <begin position="423"/>
        <end position="456"/>
    </location>
</feature>
<feature type="transmembrane region" description="Helical" evidence="5">
    <location>
        <begin position="128"/>
        <end position="151"/>
    </location>
</feature>
<dbReference type="PANTHER" id="PTHR11785:SF512">
    <property type="entry name" value="SOBREMESA, ISOFORM B"/>
    <property type="match status" value="1"/>
</dbReference>
<proteinExistence type="predicted"/>
<protein>
    <submittedName>
        <fullName evidence="6">APC family permease</fullName>
    </submittedName>
</protein>
<evidence type="ECO:0000256" key="4">
    <source>
        <dbReference type="ARBA" id="ARBA00023136"/>
    </source>
</evidence>
<feature type="transmembrane region" description="Helical" evidence="5">
    <location>
        <begin position="205"/>
        <end position="228"/>
    </location>
</feature>